<name>A0A0F9I4U0_9ZZZZ</name>
<feature type="non-terminal residue" evidence="1">
    <location>
        <position position="38"/>
    </location>
</feature>
<dbReference type="EMBL" id="LAZR01013313">
    <property type="protein sequence ID" value="KKM22542.1"/>
    <property type="molecule type" value="Genomic_DNA"/>
</dbReference>
<gene>
    <name evidence="1" type="ORF">LCGC14_1624340</name>
</gene>
<comment type="caution">
    <text evidence="1">The sequence shown here is derived from an EMBL/GenBank/DDBJ whole genome shotgun (WGS) entry which is preliminary data.</text>
</comment>
<sequence length="38" mass="4435">MVYVLLSTWSLDKTKEVVKVAMELPPIPDYINRKMLVN</sequence>
<accession>A0A0F9I4U0</accession>
<protein>
    <submittedName>
        <fullName evidence="1">Uncharacterized protein</fullName>
    </submittedName>
</protein>
<evidence type="ECO:0000313" key="1">
    <source>
        <dbReference type="EMBL" id="KKM22542.1"/>
    </source>
</evidence>
<organism evidence="1">
    <name type="scientific">marine sediment metagenome</name>
    <dbReference type="NCBI Taxonomy" id="412755"/>
    <lineage>
        <taxon>unclassified sequences</taxon>
        <taxon>metagenomes</taxon>
        <taxon>ecological metagenomes</taxon>
    </lineage>
</organism>
<dbReference type="AlphaFoldDB" id="A0A0F9I4U0"/>
<reference evidence="1" key="1">
    <citation type="journal article" date="2015" name="Nature">
        <title>Complex archaea that bridge the gap between prokaryotes and eukaryotes.</title>
        <authorList>
            <person name="Spang A."/>
            <person name="Saw J.H."/>
            <person name="Jorgensen S.L."/>
            <person name="Zaremba-Niedzwiedzka K."/>
            <person name="Martijn J."/>
            <person name="Lind A.E."/>
            <person name="van Eijk R."/>
            <person name="Schleper C."/>
            <person name="Guy L."/>
            <person name="Ettema T.J."/>
        </authorList>
    </citation>
    <scope>NUCLEOTIDE SEQUENCE</scope>
</reference>
<proteinExistence type="predicted"/>